<dbReference type="EMBL" id="NIGF01000002">
    <property type="protein sequence ID" value="PQV65126.1"/>
    <property type="molecule type" value="Genomic_DNA"/>
</dbReference>
<evidence type="ECO:0000313" key="2">
    <source>
        <dbReference type="Proteomes" id="UP000237684"/>
    </source>
</evidence>
<proteinExistence type="predicted"/>
<dbReference type="RefSeq" id="WP_105482441.1">
    <property type="nucleotide sequence ID" value="NZ_NIGF01000002.1"/>
</dbReference>
<keyword evidence="2" id="KW-1185">Reference proteome</keyword>
<sequence length="367" mass="40328">MNALRTLFLALFLTSIGFFVGYGYQARGAKSDASKTPAPTPQAPQIKGLHASPDGKLIAFTGVYARSERGGVWILNPATGVANGRPSPAGWQDYVTQWRADGHSILLEREKIPRPAAEAKAGIYLAPVERQTTRAGELSPIGAELPRGEKIVTGILAPGGELVLKTKREPKSLFLVRGGVARAIDQTAFNYGQNRPVREGKKLVLYAVRDVPNTADVALYRIEEGRAQQISPAWNDVSWSYVAPSGKQILVARIDENEVDWNWTLYQIAPSGIKTVKSATVPADVISVYWSQDEKRVLGAAGEKLWSIDVPSLKVRQIGQKSDWNADDASWIDNQSVAVAQNGEVWRVEVPSGRAVRLWRFPDEFWN</sequence>
<dbReference type="Proteomes" id="UP000237684">
    <property type="component" value="Unassembled WGS sequence"/>
</dbReference>
<name>A0A2S8SWE3_9BACT</name>
<evidence type="ECO:0008006" key="3">
    <source>
        <dbReference type="Google" id="ProtNLM"/>
    </source>
</evidence>
<dbReference type="Gene3D" id="2.120.10.30">
    <property type="entry name" value="TolB, C-terminal domain"/>
    <property type="match status" value="1"/>
</dbReference>
<evidence type="ECO:0000313" key="1">
    <source>
        <dbReference type="EMBL" id="PQV65126.1"/>
    </source>
</evidence>
<dbReference type="SUPFAM" id="SSF69322">
    <property type="entry name" value="Tricorn protease domain 2"/>
    <property type="match status" value="1"/>
</dbReference>
<dbReference type="AlphaFoldDB" id="A0A2S8SWE3"/>
<gene>
    <name evidence="1" type="ORF">B1R32_102133</name>
</gene>
<organism evidence="1 2">
    <name type="scientific">Abditibacterium utsteinense</name>
    <dbReference type="NCBI Taxonomy" id="1960156"/>
    <lineage>
        <taxon>Bacteria</taxon>
        <taxon>Pseudomonadati</taxon>
        <taxon>Abditibacteriota</taxon>
        <taxon>Abditibacteriia</taxon>
        <taxon>Abditibacteriales</taxon>
        <taxon>Abditibacteriaceae</taxon>
        <taxon>Abditibacterium</taxon>
    </lineage>
</organism>
<protein>
    <recommendedName>
        <fullName evidence="3">WD40-like Beta Propeller Repeat</fullName>
    </recommendedName>
</protein>
<accession>A0A2S8SWE3</accession>
<reference evidence="1 2" key="1">
    <citation type="journal article" date="2018" name="Syst. Appl. Microbiol.">
        <title>Abditibacterium utsteinense sp. nov., the first cultivated member of candidate phylum FBP, isolated from ice-free Antarctic soil samples.</title>
        <authorList>
            <person name="Tahon G."/>
            <person name="Tytgat B."/>
            <person name="Lebbe L."/>
            <person name="Carlier A."/>
            <person name="Willems A."/>
        </authorList>
    </citation>
    <scope>NUCLEOTIDE SEQUENCE [LARGE SCALE GENOMIC DNA]</scope>
    <source>
        <strain evidence="1 2">LMG 29911</strain>
    </source>
</reference>
<comment type="caution">
    <text evidence="1">The sequence shown here is derived from an EMBL/GenBank/DDBJ whole genome shotgun (WGS) entry which is preliminary data.</text>
</comment>
<dbReference type="InterPro" id="IPR011042">
    <property type="entry name" value="6-blade_b-propeller_TolB-like"/>
</dbReference>
<dbReference type="OrthoDB" id="9815657at2"/>
<dbReference type="InParanoid" id="A0A2S8SWE3"/>